<evidence type="ECO:0000256" key="3">
    <source>
        <dbReference type="ARBA" id="ARBA00022801"/>
    </source>
</evidence>
<keyword evidence="2 9" id="KW-0812">Transmembrane</keyword>
<evidence type="ECO:0000256" key="8">
    <source>
        <dbReference type="SAM" id="MobiDB-lite"/>
    </source>
</evidence>
<name>A0A0F8DI46_CERFI</name>
<dbReference type="PANTHER" id="PTHR14969">
    <property type="entry name" value="SPHINGOSINE-1-PHOSPHATE PHOSPHOHYDROLASE"/>
    <property type="match status" value="1"/>
</dbReference>
<feature type="region of interest" description="Disordered" evidence="8">
    <location>
        <begin position="419"/>
        <end position="452"/>
    </location>
</feature>
<organism evidence="11 12">
    <name type="scientific">Ceratocystis fimbriata f. sp. platani</name>
    <dbReference type="NCBI Taxonomy" id="88771"/>
    <lineage>
        <taxon>Eukaryota</taxon>
        <taxon>Fungi</taxon>
        <taxon>Dikarya</taxon>
        <taxon>Ascomycota</taxon>
        <taxon>Pezizomycotina</taxon>
        <taxon>Sordariomycetes</taxon>
        <taxon>Hypocreomycetidae</taxon>
        <taxon>Microascales</taxon>
        <taxon>Ceratocystidaceae</taxon>
        <taxon>Ceratocystis</taxon>
    </lineage>
</organism>
<keyword evidence="5 9" id="KW-1133">Transmembrane helix</keyword>
<evidence type="ECO:0000256" key="9">
    <source>
        <dbReference type="SAM" id="Phobius"/>
    </source>
</evidence>
<comment type="caution">
    <text evidence="11">The sequence shown here is derived from an EMBL/GenBank/DDBJ whole genome shotgun (WGS) entry which is preliminary data.</text>
</comment>
<dbReference type="EC" id="3.1.3.-" evidence="11"/>
<gene>
    <name evidence="11" type="ORF">CFO_g2078</name>
</gene>
<evidence type="ECO:0000259" key="10">
    <source>
        <dbReference type="SMART" id="SM00014"/>
    </source>
</evidence>
<dbReference type="GO" id="GO:0042392">
    <property type="term" value="F:sphingosine-1-phosphate phosphatase activity"/>
    <property type="evidence" value="ECO:0007669"/>
    <property type="project" value="TreeGrafter"/>
</dbReference>
<dbReference type="EMBL" id="LBBL01000088">
    <property type="protein sequence ID" value="KKF95569.1"/>
    <property type="molecule type" value="Genomic_DNA"/>
</dbReference>
<evidence type="ECO:0000313" key="12">
    <source>
        <dbReference type="Proteomes" id="UP000034841"/>
    </source>
</evidence>
<feature type="transmembrane region" description="Helical" evidence="9">
    <location>
        <begin position="266"/>
        <end position="284"/>
    </location>
</feature>
<dbReference type="SUPFAM" id="SSF48317">
    <property type="entry name" value="Acid phosphatase/Vanadium-dependent haloperoxidase"/>
    <property type="match status" value="1"/>
</dbReference>
<feature type="domain" description="Phosphatidic acid phosphatase type 2/haloperoxidase" evidence="10">
    <location>
        <begin position="101"/>
        <end position="221"/>
    </location>
</feature>
<accession>A0A0F8DI46</accession>
<keyword evidence="12" id="KW-1185">Reference proteome</keyword>
<evidence type="ECO:0000256" key="1">
    <source>
        <dbReference type="ARBA" id="ARBA00004477"/>
    </source>
</evidence>
<keyword evidence="3 11" id="KW-0378">Hydrolase</keyword>
<evidence type="ECO:0000313" key="11">
    <source>
        <dbReference type="EMBL" id="KKF95569.1"/>
    </source>
</evidence>
<feature type="transmembrane region" description="Helical" evidence="9">
    <location>
        <begin position="71"/>
        <end position="96"/>
    </location>
</feature>
<evidence type="ECO:0000256" key="5">
    <source>
        <dbReference type="ARBA" id="ARBA00022989"/>
    </source>
</evidence>
<dbReference type="InterPro" id="IPR000326">
    <property type="entry name" value="PAP2/HPO"/>
</dbReference>
<protein>
    <submittedName>
        <fullName evidence="11">Dihydrosphingosine 1-phosphate phosphatase</fullName>
        <ecNumber evidence="11">3.1.3.-</ecNumber>
    </submittedName>
</protein>
<evidence type="ECO:0000256" key="2">
    <source>
        <dbReference type="ARBA" id="ARBA00022692"/>
    </source>
</evidence>
<proteinExistence type="inferred from homology"/>
<dbReference type="OrthoDB" id="301434at2759"/>
<dbReference type="PANTHER" id="PTHR14969:SF28">
    <property type="entry name" value="DIHYDROSPHINGOSINE 1-PHOSPHATE PHOSPHATASE LCB3-RELATED"/>
    <property type="match status" value="1"/>
</dbReference>
<feature type="transmembrane region" description="Helical" evidence="9">
    <location>
        <begin position="203"/>
        <end position="223"/>
    </location>
</feature>
<comment type="subcellular location">
    <subcellularLocation>
        <location evidence="1">Endoplasmic reticulum membrane</location>
        <topology evidence="1">Multi-pass membrane protein</topology>
    </subcellularLocation>
</comment>
<evidence type="ECO:0000256" key="7">
    <source>
        <dbReference type="ARBA" id="ARBA00038324"/>
    </source>
</evidence>
<feature type="transmembrane region" description="Helical" evidence="9">
    <location>
        <begin position="235"/>
        <end position="254"/>
    </location>
</feature>
<dbReference type="InterPro" id="IPR036938">
    <property type="entry name" value="PAP2/HPO_sf"/>
</dbReference>
<comment type="similarity">
    <text evidence="7">Belongs to the type 2 lipid phosphate phosphatase family.</text>
</comment>
<evidence type="ECO:0000256" key="4">
    <source>
        <dbReference type="ARBA" id="ARBA00022824"/>
    </source>
</evidence>
<feature type="compositionally biased region" description="Polar residues" evidence="8">
    <location>
        <begin position="438"/>
        <end position="452"/>
    </location>
</feature>
<keyword evidence="6 9" id="KW-0472">Membrane</keyword>
<dbReference type="Gene3D" id="1.20.144.10">
    <property type="entry name" value="Phosphatidic acid phosphatase type 2/haloperoxidase"/>
    <property type="match status" value="1"/>
</dbReference>
<dbReference type="Proteomes" id="UP000034841">
    <property type="component" value="Unassembled WGS sequence"/>
</dbReference>
<dbReference type="Pfam" id="PF01569">
    <property type="entry name" value="PAP2"/>
    <property type="match status" value="1"/>
</dbReference>
<dbReference type="SMART" id="SM00014">
    <property type="entry name" value="acidPPc"/>
    <property type="match status" value="1"/>
</dbReference>
<dbReference type="AlphaFoldDB" id="A0A0F8DI46"/>
<sequence>MMTGPEAAQTSVPPSKPEVIDAGLRSQNHYRKALPRWRYELRQKLIPLVRWETPHLAAFQQWARSPFFDSYFAITANLGTHTCFMIGLPVLFWCGFEAFGKGLVHMLAGGVFFSGFIKDLLSLPRPLSPPLQRITMSGSAALEYGFPSTHSTNALSVAVYSILTLWSPENTFSDSTKLTLELLCYLYAASIVIGRLYCGMHGFLDVICGSLLGVALGWLEFSYGAWLDQYMYQSSWIAPVLSTLIIIVLVRVHPEPADDCPCFDDSVSFAGVVIGLEFGTWCYGRAGFDVRAPIHQADYVAEIMALGWPVVVARLGFGVAVILVWREVTKPTMLHVLPHVFRFIEKTGLILPRRFFTSASQYKYVPDGAQLDTVFPRVSDIQDVVHTIRHPGRGRSVSVGPQSAADAYETIAYRERRRRESVDMDSTSSPNMRLENAAPTNTDRGTVAVSSGSEVPAPVNVEAVRNERVGSSDDDISDREVFSRLAKSRVRYDVEVVTKLVVYTGIGWLSSWTIPLLFEAIGLGLYPSPVLQMVMPQALDA</sequence>
<evidence type="ECO:0000256" key="6">
    <source>
        <dbReference type="ARBA" id="ARBA00023136"/>
    </source>
</evidence>
<reference evidence="11 12" key="1">
    <citation type="submission" date="2015-04" db="EMBL/GenBank/DDBJ databases">
        <title>Genome sequence of Ceratocystis platani, a major pathogen of plane trees.</title>
        <authorList>
            <person name="Belbahri L."/>
        </authorList>
    </citation>
    <scope>NUCLEOTIDE SEQUENCE [LARGE SCALE GENOMIC DNA]</scope>
    <source>
        <strain evidence="11 12">CFO</strain>
    </source>
</reference>
<feature type="transmembrane region" description="Helical" evidence="9">
    <location>
        <begin position="305"/>
        <end position="325"/>
    </location>
</feature>
<dbReference type="GO" id="GO:0005789">
    <property type="term" value="C:endoplasmic reticulum membrane"/>
    <property type="evidence" value="ECO:0007669"/>
    <property type="project" value="UniProtKB-SubCell"/>
</dbReference>
<dbReference type="CDD" id="cd03388">
    <property type="entry name" value="PAP2_SPPase1"/>
    <property type="match status" value="1"/>
</dbReference>
<keyword evidence="4" id="KW-0256">Endoplasmic reticulum</keyword>